<organism evidence="11 12">
    <name type="scientific">Aaosphaeria arxii CBS 175.79</name>
    <dbReference type="NCBI Taxonomy" id="1450172"/>
    <lineage>
        <taxon>Eukaryota</taxon>
        <taxon>Fungi</taxon>
        <taxon>Dikarya</taxon>
        <taxon>Ascomycota</taxon>
        <taxon>Pezizomycotina</taxon>
        <taxon>Dothideomycetes</taxon>
        <taxon>Pleosporomycetidae</taxon>
        <taxon>Pleosporales</taxon>
        <taxon>Pleosporales incertae sedis</taxon>
        <taxon>Aaosphaeria</taxon>
    </lineage>
</organism>
<feature type="transmembrane region" description="Helical" evidence="10">
    <location>
        <begin position="233"/>
        <end position="253"/>
    </location>
</feature>
<evidence type="ECO:0000256" key="1">
    <source>
        <dbReference type="ARBA" id="ARBA00000971"/>
    </source>
</evidence>
<dbReference type="OrthoDB" id="16120at2759"/>
<evidence type="ECO:0000256" key="6">
    <source>
        <dbReference type="ARBA" id="ARBA00023235"/>
    </source>
</evidence>
<comment type="similarity">
    <text evidence="3 8">Belongs to the PTPA-type PPIase family.</text>
</comment>
<dbReference type="GO" id="GO:0007052">
    <property type="term" value="P:mitotic spindle organization"/>
    <property type="evidence" value="ECO:0007669"/>
    <property type="project" value="TreeGrafter"/>
</dbReference>
<keyword evidence="4 8" id="KW-0963">Cytoplasm</keyword>
<dbReference type="Proteomes" id="UP000799778">
    <property type="component" value="Unassembled WGS sequence"/>
</dbReference>
<feature type="compositionally biased region" description="Pro residues" evidence="9">
    <location>
        <begin position="66"/>
        <end position="77"/>
    </location>
</feature>
<dbReference type="GO" id="GO:0005737">
    <property type="term" value="C:cytoplasm"/>
    <property type="evidence" value="ECO:0007669"/>
    <property type="project" value="UniProtKB-SubCell"/>
</dbReference>
<evidence type="ECO:0000313" key="11">
    <source>
        <dbReference type="EMBL" id="KAF2014926.1"/>
    </source>
</evidence>
<feature type="compositionally biased region" description="Basic and acidic residues" evidence="9">
    <location>
        <begin position="80"/>
        <end position="89"/>
    </location>
</feature>
<evidence type="ECO:0000313" key="12">
    <source>
        <dbReference type="Proteomes" id="UP000799778"/>
    </source>
</evidence>
<dbReference type="SUPFAM" id="SSF140984">
    <property type="entry name" value="PTPA-like"/>
    <property type="match status" value="1"/>
</dbReference>
<dbReference type="GO" id="GO:0005634">
    <property type="term" value="C:nucleus"/>
    <property type="evidence" value="ECO:0007669"/>
    <property type="project" value="TreeGrafter"/>
</dbReference>
<dbReference type="RefSeq" id="XP_033383265.1">
    <property type="nucleotide sequence ID" value="XM_033532151.1"/>
</dbReference>
<dbReference type="FunFam" id="1.20.120.1150:FF:000002">
    <property type="entry name" value="Serine/threonine-protein phosphatase 2A activator"/>
    <property type="match status" value="1"/>
</dbReference>
<gene>
    <name evidence="11" type="ORF">BU24DRAFT_463665</name>
</gene>
<dbReference type="CDD" id="cd04087">
    <property type="entry name" value="PTPA"/>
    <property type="match status" value="1"/>
</dbReference>
<comment type="catalytic activity">
    <reaction evidence="1 8">
        <text>[protein]-peptidylproline (omega=180) = [protein]-peptidylproline (omega=0)</text>
        <dbReference type="Rhea" id="RHEA:16237"/>
        <dbReference type="Rhea" id="RHEA-COMP:10747"/>
        <dbReference type="Rhea" id="RHEA-COMP:10748"/>
        <dbReference type="ChEBI" id="CHEBI:83833"/>
        <dbReference type="ChEBI" id="CHEBI:83834"/>
        <dbReference type="EC" id="5.2.1.8"/>
    </reaction>
</comment>
<feature type="region of interest" description="Disordered" evidence="9">
    <location>
        <begin position="1"/>
        <end position="89"/>
    </location>
</feature>
<evidence type="ECO:0000256" key="3">
    <source>
        <dbReference type="ARBA" id="ARBA00011019"/>
    </source>
</evidence>
<evidence type="ECO:0000256" key="7">
    <source>
        <dbReference type="ARBA" id="ARBA00025287"/>
    </source>
</evidence>
<comment type="subcellular location">
    <subcellularLocation>
        <location evidence="2 8">Cytoplasm</location>
    </subcellularLocation>
</comment>
<dbReference type="AlphaFoldDB" id="A0A6A5XPU0"/>
<keyword evidence="10" id="KW-0812">Transmembrane</keyword>
<keyword evidence="10" id="KW-1133">Transmembrane helix</keyword>
<evidence type="ECO:0000256" key="5">
    <source>
        <dbReference type="ARBA" id="ARBA00023110"/>
    </source>
</evidence>
<dbReference type="Pfam" id="PF03095">
    <property type="entry name" value="PTPA"/>
    <property type="match status" value="1"/>
</dbReference>
<dbReference type="PANTHER" id="PTHR10012">
    <property type="entry name" value="SERINE/THREONINE-PROTEIN PHOSPHATASE 2A REGULATORY SUBUNIT B"/>
    <property type="match status" value="1"/>
</dbReference>
<comment type="function">
    <text evidence="7">PPIases accelerate the folding of proteins. It catalyzes the cis-trans isomerization of proline imidic peptide bonds in oligopeptides. Acts as a regulatory subunit for PP2A-like phosphatases modulating their activity or substrate specificity, probably by inducing a conformational change in the catalytic subunit, a direct target of the PPIase. Can reactivate inactive phosphatase PP2A-phosphatase methylesterase complexes (PP2Ai) in presence of ATP and Mg(2+) by dissociating the inactive form from the complex.</text>
</comment>
<accession>A0A6A5XPU0</accession>
<dbReference type="GO" id="GO:0003755">
    <property type="term" value="F:peptidyl-prolyl cis-trans isomerase activity"/>
    <property type="evidence" value="ECO:0007669"/>
    <property type="project" value="UniProtKB-KW"/>
</dbReference>
<evidence type="ECO:0000256" key="2">
    <source>
        <dbReference type="ARBA" id="ARBA00004496"/>
    </source>
</evidence>
<dbReference type="Gene3D" id="1.20.120.1150">
    <property type="match status" value="1"/>
</dbReference>
<dbReference type="GO" id="GO:0008160">
    <property type="term" value="F:protein tyrosine phosphatase activator activity"/>
    <property type="evidence" value="ECO:0007669"/>
    <property type="project" value="TreeGrafter"/>
</dbReference>
<evidence type="ECO:0000256" key="4">
    <source>
        <dbReference type="ARBA" id="ARBA00022490"/>
    </source>
</evidence>
<dbReference type="PANTHER" id="PTHR10012:SF5">
    <property type="entry name" value="SERINE_THREONINE-PROTEIN PHOSPHATASE 2A ACTIVATOR 2"/>
    <property type="match status" value="1"/>
</dbReference>
<evidence type="ECO:0000256" key="9">
    <source>
        <dbReference type="SAM" id="MobiDB-lite"/>
    </source>
</evidence>
<dbReference type="InterPro" id="IPR037218">
    <property type="entry name" value="PTPA_sf"/>
</dbReference>
<evidence type="ECO:0000256" key="10">
    <source>
        <dbReference type="SAM" id="Phobius"/>
    </source>
</evidence>
<dbReference type="EC" id="5.2.1.8" evidence="8"/>
<keyword evidence="12" id="KW-1185">Reference proteome</keyword>
<dbReference type="EMBL" id="ML978070">
    <property type="protein sequence ID" value="KAF2014926.1"/>
    <property type="molecule type" value="Genomic_DNA"/>
</dbReference>
<dbReference type="GO" id="GO:0000159">
    <property type="term" value="C:protein phosphatase type 2A complex"/>
    <property type="evidence" value="ECO:0007669"/>
    <property type="project" value="TreeGrafter"/>
</dbReference>
<dbReference type="InterPro" id="IPR004327">
    <property type="entry name" value="Phstyr_phstse_ac"/>
</dbReference>
<protein>
    <recommendedName>
        <fullName evidence="8">Serine/threonine-protein phosphatase 2A activator</fullName>
        <ecNumber evidence="8">5.2.1.8</ecNumber>
    </recommendedName>
    <alternativeName>
        <fullName evidence="8">Phosphotyrosyl phosphatase activator</fullName>
    </alternativeName>
</protein>
<keyword evidence="5 8" id="KW-0697">Rotamase</keyword>
<dbReference type="GeneID" id="54289548"/>
<reference evidence="11" key="1">
    <citation type="journal article" date="2020" name="Stud. Mycol.">
        <title>101 Dothideomycetes genomes: a test case for predicting lifestyles and emergence of pathogens.</title>
        <authorList>
            <person name="Haridas S."/>
            <person name="Albert R."/>
            <person name="Binder M."/>
            <person name="Bloem J."/>
            <person name="Labutti K."/>
            <person name="Salamov A."/>
            <person name="Andreopoulos B."/>
            <person name="Baker S."/>
            <person name="Barry K."/>
            <person name="Bills G."/>
            <person name="Bluhm B."/>
            <person name="Cannon C."/>
            <person name="Castanera R."/>
            <person name="Culley D."/>
            <person name="Daum C."/>
            <person name="Ezra D."/>
            <person name="Gonzalez J."/>
            <person name="Henrissat B."/>
            <person name="Kuo A."/>
            <person name="Liang C."/>
            <person name="Lipzen A."/>
            <person name="Lutzoni F."/>
            <person name="Magnuson J."/>
            <person name="Mondo S."/>
            <person name="Nolan M."/>
            <person name="Ohm R."/>
            <person name="Pangilinan J."/>
            <person name="Park H.-J."/>
            <person name="Ramirez L."/>
            <person name="Alfaro M."/>
            <person name="Sun H."/>
            <person name="Tritt A."/>
            <person name="Yoshinaga Y."/>
            <person name="Zwiers L.-H."/>
            <person name="Turgeon B."/>
            <person name="Goodwin S."/>
            <person name="Spatafora J."/>
            <person name="Crous P."/>
            <person name="Grigoriev I."/>
        </authorList>
    </citation>
    <scope>NUCLEOTIDE SEQUENCE</scope>
    <source>
        <strain evidence="11">CBS 175.79</strain>
    </source>
</reference>
<keyword evidence="10" id="KW-0472">Membrane</keyword>
<dbReference type="InterPro" id="IPR043170">
    <property type="entry name" value="PTPA_C_lid"/>
</dbReference>
<name>A0A6A5XPU0_9PLEO</name>
<sequence length="454" mass="49865">MTAPQAAPPSHLTTASPPQSASAQQTTPVPDLSAKIPKLVPRKRTPGSSALSRRRGAPEAEDGSSPAPPTPALPSPPDLTGHDFVKPSRRILGPEDHERFLNSDTCKLVQAWIFGISDSVRDRSVSSVPDSDLTLTIRKILRILDEAEKVLERCPPEDTGSRFGNPVFKTFLDEVAKQLPEWHAQLGLTDVSLIEEVSTYLHNSFGNRSRIDYGSGHEVNFFLWLLCLNRLSLLPPATFPAIGLVVLPAYLALMRKIQAAYYLEPAGSHGVWGLDDYQFIPFLFGASQLVDHPYITPKSIHNTLTLEECSKDFLYLDQVAFVNSVKNVEGLRWHSPMLDDISSAKSWAKIEAGMRKMFVKEILHKLPVMQHFLFGSLIPAVEGMSTEEECGQADDDDALEGGEVKVFTDEAGKRHVHASTGWGDCCGIRVPAAIGAEGEERKAGGRALRRVPFD</sequence>
<evidence type="ECO:0000256" key="8">
    <source>
        <dbReference type="RuleBase" id="RU361210"/>
    </source>
</evidence>
<feature type="compositionally biased region" description="Polar residues" evidence="9">
    <location>
        <begin position="11"/>
        <end position="28"/>
    </location>
</feature>
<proteinExistence type="inferred from homology"/>
<keyword evidence="6 8" id="KW-0413">Isomerase</keyword>